<proteinExistence type="predicted"/>
<dbReference type="STRING" id="2880.D8LGM2"/>
<evidence type="ECO:0000256" key="3">
    <source>
        <dbReference type="SAM" id="SignalP"/>
    </source>
</evidence>
<dbReference type="InParanoid" id="D8LGM2"/>
<sequence length="459" mass="48549">MRVWLLLQLRLLLLCYNQHVAEGSSRSAESAYDSNKGVFSPKGRLVQLDYVEGLVKRGNLCIGAECKDGVVLMTNKLVTADAAKLLVDGGTRRVFRVDSHIGILPAGLPADGRALAHKAMEYCRSHRREYGEPIPGRLLAERLGEFIHAACVRWGSRAYPNALFVACWGEGAPDTPASLRSEGGHRSGGSDANIVVTGGKSVSKPETKETAVVEKGGGGVEPVLHDDRQPVAEEGMQEEEEEEDDDDSDDGEGLVMDRDAGFQLYVVDPGGAVRRHRAACTGRGSSRARKWLHRRVTGAAAPAPAPGKEAVSGGASGVGPSASAEREKNGGWSPEAGGRDDAAEEDGDDRSTEESGGGGNGSGEDSDWRGTQGAPGGGVRQRGRRRQQPPFSQMTCAEAARAMVREARRVRAGEPGKAGGGGSEAVAGLPEVAWLSIDKGGEPVFVHHRSTERLFESGE</sequence>
<keyword evidence="1 4" id="KW-0647">Proteasome</keyword>
<gene>
    <name evidence="4" type="ORF">Esi_0174_0026</name>
</gene>
<feature type="compositionally biased region" description="Basic residues" evidence="2">
    <location>
        <begin position="286"/>
        <end position="296"/>
    </location>
</feature>
<feature type="signal peptide" evidence="3">
    <location>
        <begin position="1"/>
        <end position="23"/>
    </location>
</feature>
<dbReference type="PANTHER" id="PTHR11599">
    <property type="entry name" value="PROTEASOME SUBUNIT ALPHA/BETA"/>
    <property type="match status" value="1"/>
</dbReference>
<reference evidence="4 5" key="1">
    <citation type="journal article" date="2010" name="Nature">
        <title>The Ectocarpus genome and the independent evolution of multicellularity in brown algae.</title>
        <authorList>
            <person name="Cock J.M."/>
            <person name="Sterck L."/>
            <person name="Rouze P."/>
            <person name="Scornet D."/>
            <person name="Allen A.E."/>
            <person name="Amoutzias G."/>
            <person name="Anthouard V."/>
            <person name="Artiguenave F."/>
            <person name="Aury J.M."/>
            <person name="Badger J.H."/>
            <person name="Beszteri B."/>
            <person name="Billiau K."/>
            <person name="Bonnet E."/>
            <person name="Bothwell J.H."/>
            <person name="Bowler C."/>
            <person name="Boyen C."/>
            <person name="Brownlee C."/>
            <person name="Carrano C.J."/>
            <person name="Charrier B."/>
            <person name="Cho G.Y."/>
            <person name="Coelho S.M."/>
            <person name="Collen J."/>
            <person name="Corre E."/>
            <person name="Da Silva C."/>
            <person name="Delage L."/>
            <person name="Delaroque N."/>
            <person name="Dittami S.M."/>
            <person name="Doulbeau S."/>
            <person name="Elias M."/>
            <person name="Farnham G."/>
            <person name="Gachon C.M."/>
            <person name="Gschloessl B."/>
            <person name="Heesch S."/>
            <person name="Jabbari K."/>
            <person name="Jubin C."/>
            <person name="Kawai H."/>
            <person name="Kimura K."/>
            <person name="Kloareg B."/>
            <person name="Kupper F.C."/>
            <person name="Lang D."/>
            <person name="Le Bail A."/>
            <person name="Leblanc C."/>
            <person name="Lerouge P."/>
            <person name="Lohr M."/>
            <person name="Lopez P.J."/>
            <person name="Martens C."/>
            <person name="Maumus F."/>
            <person name="Michel G."/>
            <person name="Miranda-Saavedra D."/>
            <person name="Morales J."/>
            <person name="Moreau H."/>
            <person name="Motomura T."/>
            <person name="Nagasato C."/>
            <person name="Napoli C.A."/>
            <person name="Nelson D.R."/>
            <person name="Nyvall-Collen P."/>
            <person name="Peters A.F."/>
            <person name="Pommier C."/>
            <person name="Potin P."/>
            <person name="Poulain J."/>
            <person name="Quesneville H."/>
            <person name="Read B."/>
            <person name="Rensing S.A."/>
            <person name="Ritter A."/>
            <person name="Rousvoal S."/>
            <person name="Samanta M."/>
            <person name="Samson G."/>
            <person name="Schroeder D.C."/>
            <person name="Segurens B."/>
            <person name="Strittmatter M."/>
            <person name="Tonon T."/>
            <person name="Tregear J.W."/>
            <person name="Valentin K."/>
            <person name="von Dassow P."/>
            <person name="Yamagishi T."/>
            <person name="Van de Peer Y."/>
            <person name="Wincker P."/>
        </authorList>
    </citation>
    <scope>NUCLEOTIDE SEQUENCE [LARGE SCALE GENOMIC DNA]</scope>
    <source>
        <strain evidence="5">Ec32 / CCAP1310/4</strain>
    </source>
</reference>
<dbReference type="InterPro" id="IPR029055">
    <property type="entry name" value="Ntn_hydrolases_N"/>
</dbReference>
<evidence type="ECO:0000313" key="5">
    <source>
        <dbReference type="Proteomes" id="UP000002630"/>
    </source>
</evidence>
<accession>D8LGM2</accession>
<evidence type="ECO:0000256" key="1">
    <source>
        <dbReference type="ARBA" id="ARBA00022942"/>
    </source>
</evidence>
<keyword evidence="3" id="KW-0732">Signal</keyword>
<dbReference type="InterPro" id="IPR050115">
    <property type="entry name" value="Proteasome_alpha"/>
</dbReference>
<name>D8LGM2_ECTSI</name>
<dbReference type="Pfam" id="PF00227">
    <property type="entry name" value="Proteasome"/>
    <property type="match status" value="1"/>
</dbReference>
<dbReference type="OrthoDB" id="431557at2759"/>
<feature type="region of interest" description="Disordered" evidence="2">
    <location>
        <begin position="177"/>
        <end position="255"/>
    </location>
</feature>
<dbReference type="InterPro" id="IPR001353">
    <property type="entry name" value="Proteasome_sua/b"/>
</dbReference>
<protein>
    <submittedName>
        <fullName evidence="4">20S proteasome alpha subunit G</fullName>
    </submittedName>
</protein>
<dbReference type="GO" id="GO:0005839">
    <property type="term" value="C:proteasome core complex"/>
    <property type="evidence" value="ECO:0007669"/>
    <property type="project" value="InterPro"/>
</dbReference>
<feature type="chain" id="PRO_5003117180" evidence="3">
    <location>
        <begin position="24"/>
        <end position="459"/>
    </location>
</feature>
<dbReference type="SUPFAM" id="SSF56235">
    <property type="entry name" value="N-terminal nucleophile aminohydrolases (Ntn hydrolases)"/>
    <property type="match status" value="1"/>
</dbReference>
<feature type="compositionally biased region" description="Basic and acidic residues" evidence="2">
    <location>
        <begin position="203"/>
        <end position="212"/>
    </location>
</feature>
<organism evidence="4 5">
    <name type="scientific">Ectocarpus siliculosus</name>
    <name type="common">Brown alga</name>
    <name type="synonym">Conferva siliculosa</name>
    <dbReference type="NCBI Taxonomy" id="2880"/>
    <lineage>
        <taxon>Eukaryota</taxon>
        <taxon>Sar</taxon>
        <taxon>Stramenopiles</taxon>
        <taxon>Ochrophyta</taxon>
        <taxon>PX clade</taxon>
        <taxon>Phaeophyceae</taxon>
        <taxon>Ectocarpales</taxon>
        <taxon>Ectocarpaceae</taxon>
        <taxon>Ectocarpus</taxon>
    </lineage>
</organism>
<keyword evidence="5" id="KW-1185">Reference proteome</keyword>
<dbReference type="Gene3D" id="3.60.20.10">
    <property type="entry name" value="Glutamine Phosphoribosylpyrophosphate, subunit 1, domain 1"/>
    <property type="match status" value="1"/>
</dbReference>
<dbReference type="EMBL" id="FN648244">
    <property type="protein sequence ID" value="CBN75764.1"/>
    <property type="molecule type" value="Genomic_DNA"/>
</dbReference>
<feature type="compositionally biased region" description="Acidic residues" evidence="2">
    <location>
        <begin position="235"/>
        <end position="252"/>
    </location>
</feature>
<dbReference type="GO" id="GO:0051603">
    <property type="term" value="P:proteolysis involved in protein catabolic process"/>
    <property type="evidence" value="ECO:0007669"/>
    <property type="project" value="InterPro"/>
</dbReference>
<evidence type="ECO:0000256" key="2">
    <source>
        <dbReference type="SAM" id="MobiDB-lite"/>
    </source>
</evidence>
<evidence type="ECO:0000313" key="4">
    <source>
        <dbReference type="EMBL" id="CBN75764.1"/>
    </source>
</evidence>
<dbReference type="eggNOG" id="KOG0184">
    <property type="taxonomic scope" value="Eukaryota"/>
</dbReference>
<dbReference type="AlphaFoldDB" id="D8LGM2"/>
<dbReference type="EMBL" id="FN649729">
    <property type="protein sequence ID" value="CBN75764.1"/>
    <property type="molecule type" value="Genomic_DNA"/>
</dbReference>
<dbReference type="Proteomes" id="UP000002630">
    <property type="component" value="Linkage Group LG04"/>
</dbReference>
<feature type="region of interest" description="Disordered" evidence="2">
    <location>
        <begin position="277"/>
        <end position="396"/>
    </location>
</feature>
<feature type="compositionally biased region" description="Low complexity" evidence="2">
    <location>
        <begin position="310"/>
        <end position="323"/>
    </location>
</feature>